<protein>
    <submittedName>
        <fullName evidence="1">Uncharacterized protein</fullName>
    </submittedName>
</protein>
<evidence type="ECO:0000313" key="1">
    <source>
        <dbReference type="EMBL" id="MBC3863117.1"/>
    </source>
</evidence>
<name>A0A923HJY6_9BURK</name>
<evidence type="ECO:0000313" key="2">
    <source>
        <dbReference type="Proteomes" id="UP000634011"/>
    </source>
</evidence>
<dbReference type="RefSeq" id="WP_186913060.1">
    <property type="nucleotide sequence ID" value="NZ_JACOFV010000012.1"/>
</dbReference>
<organism evidence="1 2">
    <name type="scientific">Undibacterium jejuense</name>
    <dbReference type="NCBI Taxonomy" id="1344949"/>
    <lineage>
        <taxon>Bacteria</taxon>
        <taxon>Pseudomonadati</taxon>
        <taxon>Pseudomonadota</taxon>
        <taxon>Betaproteobacteria</taxon>
        <taxon>Burkholderiales</taxon>
        <taxon>Oxalobacteraceae</taxon>
        <taxon>Undibacterium</taxon>
    </lineage>
</organism>
<dbReference type="EMBL" id="JACOFV010000012">
    <property type="protein sequence ID" value="MBC3863117.1"/>
    <property type="molecule type" value="Genomic_DNA"/>
</dbReference>
<reference evidence="1" key="1">
    <citation type="submission" date="2020-08" db="EMBL/GenBank/DDBJ databases">
        <title>Novel species isolated from subtropical streams in China.</title>
        <authorList>
            <person name="Lu H."/>
        </authorList>
    </citation>
    <scope>NUCLEOTIDE SEQUENCE</scope>
    <source>
        <strain evidence="1">KACC 12607</strain>
    </source>
</reference>
<dbReference type="AlphaFoldDB" id="A0A923HJY6"/>
<keyword evidence="2" id="KW-1185">Reference proteome</keyword>
<sequence length="125" mass="14186">MNLKAFLFLKNFLLCLLKNEKALAICAASIAIWSLDSVYSRTNSERLIEIATQMQHSRDGETYTQGNYQCRSQIQDNALNFRDSTELACTTRPNAIKSKGHTDKNFIVLGFLFLPFLLHVPDLVT</sequence>
<dbReference type="Proteomes" id="UP000634011">
    <property type="component" value="Unassembled WGS sequence"/>
</dbReference>
<comment type="caution">
    <text evidence="1">The sequence shown here is derived from an EMBL/GenBank/DDBJ whole genome shotgun (WGS) entry which is preliminary data.</text>
</comment>
<gene>
    <name evidence="1" type="ORF">H8K32_13485</name>
</gene>
<proteinExistence type="predicted"/>
<accession>A0A923HJY6</accession>